<name>A0ABR3GUF4_9PEZI</name>
<keyword evidence="4" id="KW-1185">Reference proteome</keyword>
<comment type="caution">
    <text evidence="3">The sequence shown here is derived from an EMBL/GenBank/DDBJ whole genome shotgun (WGS) entry which is preliminary data.</text>
</comment>
<protein>
    <recommendedName>
        <fullName evidence="5">UV radiation resistance-associated gene protein</fullName>
    </recommendedName>
</protein>
<evidence type="ECO:0000313" key="4">
    <source>
        <dbReference type="Proteomes" id="UP001447188"/>
    </source>
</evidence>
<evidence type="ECO:0000256" key="2">
    <source>
        <dbReference type="SAM" id="Coils"/>
    </source>
</evidence>
<feature type="coiled-coil region" evidence="2">
    <location>
        <begin position="117"/>
        <end position="190"/>
    </location>
</feature>
<dbReference type="EMBL" id="JBBBZM010000010">
    <property type="protein sequence ID" value="KAL0639540.1"/>
    <property type="molecule type" value="Genomic_DNA"/>
</dbReference>
<gene>
    <name evidence="3" type="ORF">Q9L58_001366</name>
</gene>
<reference evidence="3 4" key="1">
    <citation type="submission" date="2024-02" db="EMBL/GenBank/DDBJ databases">
        <title>Discinaceae phylogenomics.</title>
        <authorList>
            <person name="Dirks A.C."/>
            <person name="James T.Y."/>
        </authorList>
    </citation>
    <scope>NUCLEOTIDE SEQUENCE [LARGE SCALE GENOMIC DNA]</scope>
    <source>
        <strain evidence="3 4">ACD0624</strain>
    </source>
</reference>
<sequence>MNPNFQSFDLSKCGPKASRADQVIVKIWANTCDNFQLLVELDIGLASLRYIGKSSTSSYDAIMKLNNLEDCIQDAEHTAAKVSFQIDTVLGRESAVLSVIKQTAQTTESRNAVQKALVAEKKRLESAIRQRDNLKKSLESRREAMALGRETQKTGEKYLAEATVKLERCLKDLEETKKGLEGQKRRIVEDLQQIYPVEPVPGQSLGFTIRGLYLPNQDHEVHDDETISAALGYTAHLVYLLSFYLGTYLRYPVQPVGSSSFIRDPISVIPGARTFPLWMKGSVSFRFEYAIFLLNKGIEQV</sequence>
<dbReference type="PANTHER" id="PTHR15157">
    <property type="entry name" value="UV RADIATION RESISTANCE-ASSOCIATED GENE PROTEIN"/>
    <property type="match status" value="1"/>
</dbReference>
<organism evidence="3 4">
    <name type="scientific">Discina gigas</name>
    <dbReference type="NCBI Taxonomy" id="1032678"/>
    <lineage>
        <taxon>Eukaryota</taxon>
        <taxon>Fungi</taxon>
        <taxon>Dikarya</taxon>
        <taxon>Ascomycota</taxon>
        <taxon>Pezizomycotina</taxon>
        <taxon>Pezizomycetes</taxon>
        <taxon>Pezizales</taxon>
        <taxon>Discinaceae</taxon>
        <taxon>Discina</taxon>
    </lineage>
</organism>
<dbReference type="PANTHER" id="PTHR15157:SF5">
    <property type="entry name" value="UV RADIATION RESISTANCE-ASSOCIATED GENE PROTEIN"/>
    <property type="match status" value="1"/>
</dbReference>
<dbReference type="Proteomes" id="UP001447188">
    <property type="component" value="Unassembled WGS sequence"/>
</dbReference>
<evidence type="ECO:0000256" key="1">
    <source>
        <dbReference type="ARBA" id="ARBA00023054"/>
    </source>
</evidence>
<accession>A0ABR3GUF4</accession>
<evidence type="ECO:0008006" key="5">
    <source>
        <dbReference type="Google" id="ProtNLM"/>
    </source>
</evidence>
<proteinExistence type="predicted"/>
<keyword evidence="1 2" id="KW-0175">Coiled coil</keyword>
<evidence type="ECO:0000313" key="3">
    <source>
        <dbReference type="EMBL" id="KAL0639540.1"/>
    </source>
</evidence>